<feature type="transmembrane region" description="Helical" evidence="1">
    <location>
        <begin position="68"/>
        <end position="88"/>
    </location>
</feature>
<evidence type="ECO:0000313" key="3">
    <source>
        <dbReference type="Proteomes" id="UP000638560"/>
    </source>
</evidence>
<feature type="transmembrane region" description="Helical" evidence="1">
    <location>
        <begin position="100"/>
        <end position="119"/>
    </location>
</feature>
<accession>A0ABS0H2U4</accession>
<reference evidence="2 3" key="1">
    <citation type="submission" date="2020-11" db="EMBL/GenBank/DDBJ databases">
        <title>A novel isolate from a Black sea contaminated sediment with potential to produce alkanes: Plantactinospora alkalitolerans sp. nov.</title>
        <authorList>
            <person name="Carro L."/>
            <person name="Veyisoglu A."/>
            <person name="Guven K."/>
            <person name="Schumann P."/>
            <person name="Klenk H.-P."/>
            <person name="Sahin N."/>
        </authorList>
    </citation>
    <scope>NUCLEOTIDE SEQUENCE [LARGE SCALE GENOMIC DNA]</scope>
    <source>
        <strain evidence="2 3">S1510</strain>
    </source>
</reference>
<proteinExistence type="predicted"/>
<name>A0ABS0H2U4_9ACTN</name>
<evidence type="ECO:0000256" key="1">
    <source>
        <dbReference type="SAM" id="Phobius"/>
    </source>
</evidence>
<evidence type="ECO:0000313" key="2">
    <source>
        <dbReference type="EMBL" id="MBF9132787.1"/>
    </source>
</evidence>
<dbReference type="Proteomes" id="UP000638560">
    <property type="component" value="Unassembled WGS sequence"/>
</dbReference>
<sequence length="153" mass="16583">MTDPGRRHGVASAVVRGGARGGVAAMAMSGFRQVTTALELVQRTPPESVLLQTAPNLFRRVPVGRRQALVELVHWTYGAAGGVLFGLLPRRIRRQSWIGPVYGFAFWAVFEAGVSPVLGIDQRRHGVREQLALLADHLLYGTVVAAAPWPHAD</sequence>
<gene>
    <name evidence="2" type="ORF">I0C86_28090</name>
</gene>
<keyword evidence="1" id="KW-0472">Membrane</keyword>
<keyword evidence="1" id="KW-1133">Transmembrane helix</keyword>
<protein>
    <recommendedName>
        <fullName evidence="4">DUF1440 domain-containing protein</fullName>
    </recommendedName>
</protein>
<evidence type="ECO:0008006" key="4">
    <source>
        <dbReference type="Google" id="ProtNLM"/>
    </source>
</evidence>
<keyword evidence="1" id="KW-0812">Transmembrane</keyword>
<dbReference type="EMBL" id="JADPUN010000249">
    <property type="protein sequence ID" value="MBF9132787.1"/>
    <property type="molecule type" value="Genomic_DNA"/>
</dbReference>
<keyword evidence="3" id="KW-1185">Reference proteome</keyword>
<comment type="caution">
    <text evidence="2">The sequence shown here is derived from an EMBL/GenBank/DDBJ whole genome shotgun (WGS) entry which is preliminary data.</text>
</comment>
<organism evidence="2 3">
    <name type="scientific">Plantactinospora alkalitolerans</name>
    <dbReference type="NCBI Taxonomy" id="2789879"/>
    <lineage>
        <taxon>Bacteria</taxon>
        <taxon>Bacillati</taxon>
        <taxon>Actinomycetota</taxon>
        <taxon>Actinomycetes</taxon>
        <taxon>Micromonosporales</taxon>
        <taxon>Micromonosporaceae</taxon>
        <taxon>Plantactinospora</taxon>
    </lineage>
</organism>
<dbReference type="RefSeq" id="WP_196204309.1">
    <property type="nucleotide sequence ID" value="NZ_JADPUN010000249.1"/>
</dbReference>